<dbReference type="AlphaFoldDB" id="A0A919YMV1"/>
<protein>
    <recommendedName>
        <fullName evidence="3">YqeG family HAD IIIA-type phosphatase</fullName>
    </recommendedName>
</protein>
<sequence length="175" mass="19683">MIEVFLPKLKVRSIYDIPLDELYAQGIRGVITDLDNTLVGAKTPLATEALVKWLATVKEKGIRVVIVSNNDDSRVGKFALPLSLPYIHAARKPAQRAFRQALKMLELEPQQTLMIGDQMMTDVLGGNRMGLYTVLVAPIAPHEEGLGTKINRRLERIAIARLRRRGLWQEEENKS</sequence>
<comment type="caution">
    <text evidence="1">The sequence shown here is derived from an EMBL/GenBank/DDBJ whole genome shotgun (WGS) entry which is preliminary data.</text>
</comment>
<dbReference type="InterPro" id="IPR006439">
    <property type="entry name" value="HAD-SF_hydro_IA"/>
</dbReference>
<dbReference type="Pfam" id="PF09419">
    <property type="entry name" value="PGP_phosphatase"/>
    <property type="match status" value="1"/>
</dbReference>
<dbReference type="Proteomes" id="UP000683139">
    <property type="component" value="Unassembled WGS sequence"/>
</dbReference>
<dbReference type="InterPro" id="IPR027706">
    <property type="entry name" value="PGP_Pase"/>
</dbReference>
<reference evidence="1" key="1">
    <citation type="submission" date="2021-03" db="EMBL/GenBank/DDBJ databases">
        <title>Antimicrobial resistance genes in bacteria isolated from Japanese honey, and their potential for conferring macrolide and lincosamide resistance in the American foulbrood pathogen Paenibacillus larvae.</title>
        <authorList>
            <person name="Okamoto M."/>
            <person name="Kumagai M."/>
            <person name="Kanamori H."/>
            <person name="Takamatsu D."/>
        </authorList>
    </citation>
    <scope>NUCLEOTIDE SEQUENCE</scope>
    <source>
        <strain evidence="1">J40TS1</strain>
    </source>
</reference>
<dbReference type="Gene3D" id="3.40.50.1000">
    <property type="entry name" value="HAD superfamily/HAD-like"/>
    <property type="match status" value="1"/>
</dbReference>
<dbReference type="InterPro" id="IPR023214">
    <property type="entry name" value="HAD_sf"/>
</dbReference>
<keyword evidence="2" id="KW-1185">Reference proteome</keyword>
<dbReference type="Pfam" id="PF13242">
    <property type="entry name" value="Hydrolase_like"/>
    <property type="match status" value="1"/>
</dbReference>
<dbReference type="PANTHER" id="PTHR19288">
    <property type="entry name" value="4-NITROPHENYLPHOSPHATASE-RELATED"/>
    <property type="match status" value="1"/>
</dbReference>
<dbReference type="RefSeq" id="WP_213515405.1">
    <property type="nucleotide sequence ID" value="NZ_BOSE01000004.1"/>
</dbReference>
<dbReference type="InterPro" id="IPR010021">
    <property type="entry name" value="PGPP1/Gep4"/>
</dbReference>
<accession>A0A919YMV1</accession>
<organism evidence="1 2">
    <name type="scientific">Paenibacillus montaniterrae</name>
    <dbReference type="NCBI Taxonomy" id="429341"/>
    <lineage>
        <taxon>Bacteria</taxon>
        <taxon>Bacillati</taxon>
        <taxon>Bacillota</taxon>
        <taxon>Bacilli</taxon>
        <taxon>Bacillales</taxon>
        <taxon>Paenibacillaceae</taxon>
        <taxon>Paenibacillus</taxon>
    </lineage>
</organism>
<evidence type="ECO:0008006" key="3">
    <source>
        <dbReference type="Google" id="ProtNLM"/>
    </source>
</evidence>
<dbReference type="GO" id="GO:0008962">
    <property type="term" value="F:phosphatidylglycerophosphatase activity"/>
    <property type="evidence" value="ECO:0007669"/>
    <property type="project" value="InterPro"/>
</dbReference>
<evidence type="ECO:0000313" key="1">
    <source>
        <dbReference type="EMBL" id="GIP16798.1"/>
    </source>
</evidence>
<evidence type="ECO:0000313" key="2">
    <source>
        <dbReference type="Proteomes" id="UP000683139"/>
    </source>
</evidence>
<dbReference type="NCBIfam" id="TIGR01509">
    <property type="entry name" value="HAD-SF-IA-v3"/>
    <property type="match status" value="1"/>
</dbReference>
<proteinExistence type="predicted"/>
<dbReference type="NCBIfam" id="TIGR01668">
    <property type="entry name" value="YqeG_hyp_ppase"/>
    <property type="match status" value="1"/>
</dbReference>
<dbReference type="SUPFAM" id="SSF56784">
    <property type="entry name" value="HAD-like"/>
    <property type="match status" value="1"/>
</dbReference>
<gene>
    <name evidence="1" type="ORF">J40TS1_24400</name>
</gene>
<dbReference type="GO" id="GO:0005737">
    <property type="term" value="C:cytoplasm"/>
    <property type="evidence" value="ECO:0007669"/>
    <property type="project" value="TreeGrafter"/>
</dbReference>
<name>A0A919YMV1_9BACL</name>
<dbReference type="NCBIfam" id="TIGR01662">
    <property type="entry name" value="HAD-SF-IIIA"/>
    <property type="match status" value="1"/>
</dbReference>
<dbReference type="InterPro" id="IPR036412">
    <property type="entry name" value="HAD-like_sf"/>
</dbReference>
<dbReference type="InterPro" id="IPR006549">
    <property type="entry name" value="HAD-SF_hydro_IIIA"/>
</dbReference>
<dbReference type="PANTHER" id="PTHR19288:SF25">
    <property type="entry name" value="PHOSPHATIDYLGLYCEROPHOSPHATASE GEP4, MITOCHONDRIAL"/>
    <property type="match status" value="1"/>
</dbReference>
<dbReference type="CDD" id="cd16416">
    <property type="entry name" value="HAD_BsYqeG-like"/>
    <property type="match status" value="1"/>
</dbReference>
<dbReference type="EMBL" id="BOSE01000004">
    <property type="protein sequence ID" value="GIP16798.1"/>
    <property type="molecule type" value="Genomic_DNA"/>
</dbReference>